<evidence type="ECO:0000256" key="2">
    <source>
        <dbReference type="ARBA" id="ARBA00022485"/>
    </source>
</evidence>
<dbReference type="Pfam" id="PF12838">
    <property type="entry name" value="Fer4_7"/>
    <property type="match status" value="1"/>
</dbReference>
<dbReference type="SMART" id="SM00928">
    <property type="entry name" value="NADH_4Fe-4S"/>
    <property type="match status" value="1"/>
</dbReference>
<dbReference type="GO" id="GO:0046872">
    <property type="term" value="F:metal ion binding"/>
    <property type="evidence" value="ECO:0007669"/>
    <property type="project" value="UniProtKB-KW"/>
</dbReference>
<dbReference type="Pfam" id="PF01512">
    <property type="entry name" value="Complex1_51K"/>
    <property type="match status" value="1"/>
</dbReference>
<keyword evidence="4" id="KW-0408">Iron</keyword>
<dbReference type="Gene3D" id="3.30.70.20">
    <property type="match status" value="1"/>
</dbReference>
<feature type="domain" description="4Fe-4S ferredoxin-type" evidence="6">
    <location>
        <begin position="571"/>
        <end position="601"/>
    </location>
</feature>
<dbReference type="Gene3D" id="6.10.250.1450">
    <property type="match status" value="1"/>
</dbReference>
<dbReference type="PROSITE" id="PS51379">
    <property type="entry name" value="4FE4S_FER_2"/>
    <property type="match status" value="2"/>
</dbReference>
<dbReference type="PROSITE" id="PS00198">
    <property type="entry name" value="4FE4S_FER_1"/>
    <property type="match status" value="1"/>
</dbReference>
<dbReference type="Pfam" id="PF10589">
    <property type="entry name" value="NADH_4Fe-4S"/>
    <property type="match status" value="1"/>
</dbReference>
<dbReference type="PANTHER" id="PTHR43578">
    <property type="entry name" value="NADH-QUINONE OXIDOREDUCTASE SUBUNIT F"/>
    <property type="match status" value="1"/>
</dbReference>
<evidence type="ECO:0000313" key="8">
    <source>
        <dbReference type="Proteomes" id="UP000198597"/>
    </source>
</evidence>
<dbReference type="InterPro" id="IPR001949">
    <property type="entry name" value="NADH-UbQ_OxRdtase_51kDa_CS"/>
</dbReference>
<dbReference type="InterPro" id="IPR011538">
    <property type="entry name" value="Nuo51_FMN-bd"/>
</dbReference>
<dbReference type="FunFam" id="1.20.1440.230:FF:000001">
    <property type="entry name" value="Mitochondrial NADH dehydrogenase flavoprotein 1"/>
    <property type="match status" value="1"/>
</dbReference>
<dbReference type="AlphaFoldDB" id="A0A1H0NQC5"/>
<evidence type="ECO:0000256" key="3">
    <source>
        <dbReference type="ARBA" id="ARBA00022723"/>
    </source>
</evidence>
<dbReference type="PANTHER" id="PTHR43578:SF3">
    <property type="entry name" value="NADH-QUINONE OXIDOREDUCTASE SUBUNIT F"/>
    <property type="match status" value="1"/>
</dbReference>
<comment type="similarity">
    <text evidence="1">Belongs to the complex I 51 kDa subunit family.</text>
</comment>
<dbReference type="SUPFAM" id="SSF54862">
    <property type="entry name" value="4Fe-4S ferredoxins"/>
    <property type="match status" value="1"/>
</dbReference>
<sequence length="629" mass="68843">MERIYDYKSLLLLKSKYEDIILMRKNQPTNSPNIVENEKHIMVCGGTGCKASNSDEIIDALNSAIVKKNLKQRVKVVMTGCFGFCAQGPIVQILPDKTFYIKVTKEDAEEIINKHIIKGEIIDRLLYTNPETKKSSETRDEIPFYKRQKRIALRNCGVINPENIEETIGSGGYIALGKVLTEMTKEEVIQEITDSGLRGRGGGGFPTGIKWGATLKSQSDKKYVICNADEGDPGAFMDRSILEGDPHSVLEAMAICAYAIGSDIGYIYIRAEYPLAISRLEIAIRQANYMGLLGQNILGTGFNFNIKIKYGAGAFVCGEATALIHSIEGLRGEPTMKPPRTSERGLWNKPTCVNNVETFANITAIINNGAKWYRSIGTKDSPGTKVFSLAGKINNVGLVEVPMGISLKEIIYDIGGGVIDNRKLKGVQTGGPSGGCIPTSLLDIPIEYDTLTEIGSMMGSGGMIVIDEDNCMVDIAKFYLDFIVDESCGKCTPCRIGTKKILELLNKITEGEGTNDDLNNIKELCEVIKETALCGLGDSAPNPVLSTMKYFMDEYKSHIEDKHCSAGVCKQLLSYEITDKCIGCTKCARNCPVNCITGRIKEKHILDSSNCIKCGTCLDKCPVKAIIIK</sequence>
<dbReference type="InterPro" id="IPR037207">
    <property type="entry name" value="Nuop51_4Fe4S-bd_sf"/>
</dbReference>
<name>A0A1H0NQC5_9CLOT</name>
<dbReference type="EMBL" id="FNJM01000001">
    <property type="protein sequence ID" value="SDO94821.1"/>
    <property type="molecule type" value="Genomic_DNA"/>
</dbReference>
<dbReference type="OrthoDB" id="9761899at2"/>
<dbReference type="PROSITE" id="PS00645">
    <property type="entry name" value="COMPLEX1_51K_2"/>
    <property type="match status" value="1"/>
</dbReference>
<dbReference type="Pfam" id="PF01257">
    <property type="entry name" value="2Fe-2S_thioredx"/>
    <property type="match status" value="1"/>
</dbReference>
<reference evidence="7 8" key="1">
    <citation type="submission" date="2016-10" db="EMBL/GenBank/DDBJ databases">
        <authorList>
            <person name="de Groot N.N."/>
        </authorList>
    </citation>
    <scope>NUCLEOTIDE SEQUENCE [LARGE SCALE GENOMIC DNA]</scope>
    <source>
        <strain evidence="7 8">DSM 12272</strain>
    </source>
</reference>
<keyword evidence="3" id="KW-0479">Metal-binding</keyword>
<keyword evidence="5" id="KW-0411">Iron-sulfur</keyword>
<dbReference type="SUPFAM" id="SSF142019">
    <property type="entry name" value="Nqo1 FMN-binding domain-like"/>
    <property type="match status" value="1"/>
</dbReference>
<feature type="domain" description="4Fe-4S ferredoxin-type" evidence="6">
    <location>
        <begin position="602"/>
        <end position="629"/>
    </location>
</feature>
<dbReference type="GO" id="GO:0008137">
    <property type="term" value="F:NADH dehydrogenase (ubiquinone) activity"/>
    <property type="evidence" value="ECO:0007669"/>
    <property type="project" value="InterPro"/>
</dbReference>
<evidence type="ECO:0000256" key="1">
    <source>
        <dbReference type="ARBA" id="ARBA00007523"/>
    </source>
</evidence>
<evidence type="ECO:0000256" key="5">
    <source>
        <dbReference type="ARBA" id="ARBA00023014"/>
    </source>
</evidence>
<dbReference type="STRING" id="94869.SAMN04488529_101910"/>
<dbReference type="InterPro" id="IPR017900">
    <property type="entry name" value="4Fe4S_Fe_S_CS"/>
</dbReference>
<dbReference type="CDD" id="cd02980">
    <property type="entry name" value="TRX_Fd_family"/>
    <property type="match status" value="1"/>
</dbReference>
<protein>
    <submittedName>
        <fullName evidence="7">NAD(P)-dependent iron-only hydrogenase diaphorase component flavoprotein</fullName>
    </submittedName>
</protein>
<dbReference type="Gene3D" id="3.40.50.11540">
    <property type="entry name" value="NADH-ubiquinone oxidoreductase 51kDa subunit"/>
    <property type="match status" value="1"/>
</dbReference>
<dbReference type="Gene3D" id="3.40.30.10">
    <property type="entry name" value="Glutaredoxin"/>
    <property type="match status" value="1"/>
</dbReference>
<dbReference type="FunFam" id="3.40.50.11540:FF:000001">
    <property type="entry name" value="NADH dehydrogenase [ubiquinone] flavoprotein 1, mitochondrial"/>
    <property type="match status" value="1"/>
</dbReference>
<dbReference type="SUPFAM" id="SSF140490">
    <property type="entry name" value="Nqo1C-terminal domain-like"/>
    <property type="match status" value="1"/>
</dbReference>
<gene>
    <name evidence="7" type="ORF">SAMN04488529_101910</name>
</gene>
<keyword evidence="2" id="KW-0004">4Fe-4S</keyword>
<evidence type="ECO:0000259" key="6">
    <source>
        <dbReference type="PROSITE" id="PS51379"/>
    </source>
</evidence>
<dbReference type="InterPro" id="IPR017896">
    <property type="entry name" value="4Fe4S_Fe-S-bd"/>
</dbReference>
<dbReference type="SUPFAM" id="SSF142984">
    <property type="entry name" value="Nqo1 middle domain-like"/>
    <property type="match status" value="1"/>
</dbReference>
<organism evidence="7 8">
    <name type="scientific">Clostridium gasigenes</name>
    <dbReference type="NCBI Taxonomy" id="94869"/>
    <lineage>
        <taxon>Bacteria</taxon>
        <taxon>Bacillati</taxon>
        <taxon>Bacillota</taxon>
        <taxon>Clostridia</taxon>
        <taxon>Eubacteriales</taxon>
        <taxon>Clostridiaceae</taxon>
        <taxon>Clostridium</taxon>
    </lineage>
</organism>
<dbReference type="RefSeq" id="WP_089966246.1">
    <property type="nucleotide sequence ID" value="NZ_FNJM01000001.1"/>
</dbReference>
<evidence type="ECO:0000256" key="4">
    <source>
        <dbReference type="ARBA" id="ARBA00023004"/>
    </source>
</evidence>
<accession>A0A1H0NQC5</accession>
<dbReference type="GO" id="GO:0051539">
    <property type="term" value="F:4 iron, 4 sulfur cluster binding"/>
    <property type="evidence" value="ECO:0007669"/>
    <property type="project" value="UniProtKB-KW"/>
</dbReference>
<dbReference type="GO" id="GO:0010181">
    <property type="term" value="F:FMN binding"/>
    <property type="evidence" value="ECO:0007669"/>
    <property type="project" value="InterPro"/>
</dbReference>
<dbReference type="Gene3D" id="1.20.1440.230">
    <property type="entry name" value="NADH-ubiquinone oxidoreductase 51kDa subunit, iron-sulphur binding domain"/>
    <property type="match status" value="1"/>
</dbReference>
<keyword evidence="8" id="KW-1185">Reference proteome</keyword>
<proteinExistence type="inferred from homology"/>
<dbReference type="Gene3D" id="3.10.20.600">
    <property type="match status" value="1"/>
</dbReference>
<dbReference type="InterPro" id="IPR037225">
    <property type="entry name" value="Nuo51_FMN-bd_sf"/>
</dbReference>
<dbReference type="InterPro" id="IPR019575">
    <property type="entry name" value="Nuop51_4Fe4S-bd"/>
</dbReference>
<dbReference type="SUPFAM" id="SSF52833">
    <property type="entry name" value="Thioredoxin-like"/>
    <property type="match status" value="1"/>
</dbReference>
<dbReference type="Proteomes" id="UP000198597">
    <property type="component" value="Unassembled WGS sequence"/>
</dbReference>
<evidence type="ECO:0000313" key="7">
    <source>
        <dbReference type="EMBL" id="SDO94821.1"/>
    </source>
</evidence>
<dbReference type="InterPro" id="IPR036249">
    <property type="entry name" value="Thioredoxin-like_sf"/>
</dbReference>